<evidence type="ECO:0000313" key="2">
    <source>
        <dbReference type="EMBL" id="KKL70257.1"/>
    </source>
</evidence>
<dbReference type="EMBL" id="LAZR01025952">
    <property type="protein sequence ID" value="KKL70257.1"/>
    <property type="molecule type" value="Genomic_DNA"/>
</dbReference>
<dbReference type="AlphaFoldDB" id="A0A0F9H4R8"/>
<protein>
    <submittedName>
        <fullName evidence="2">Uncharacterized protein</fullName>
    </submittedName>
</protein>
<evidence type="ECO:0000256" key="1">
    <source>
        <dbReference type="SAM" id="MobiDB-lite"/>
    </source>
</evidence>
<proteinExistence type="predicted"/>
<sequence>MQVKAMNVVIGAGVGVIDEVVERRDINRGNMEAFNGITGWGRVGVTLAAYAGQMFNFQTSLAVPLAQSVLPLATKTVVKAILQSTGTNSRARTNRSTSTNLGGGKVAWKPIPIDR</sequence>
<feature type="region of interest" description="Disordered" evidence="1">
    <location>
        <begin position="85"/>
        <end position="104"/>
    </location>
</feature>
<accession>A0A0F9H4R8</accession>
<reference evidence="2" key="1">
    <citation type="journal article" date="2015" name="Nature">
        <title>Complex archaea that bridge the gap between prokaryotes and eukaryotes.</title>
        <authorList>
            <person name="Spang A."/>
            <person name="Saw J.H."/>
            <person name="Jorgensen S.L."/>
            <person name="Zaremba-Niedzwiedzka K."/>
            <person name="Martijn J."/>
            <person name="Lind A.E."/>
            <person name="van Eijk R."/>
            <person name="Schleper C."/>
            <person name="Guy L."/>
            <person name="Ettema T.J."/>
        </authorList>
    </citation>
    <scope>NUCLEOTIDE SEQUENCE</scope>
</reference>
<organism evidence="2">
    <name type="scientific">marine sediment metagenome</name>
    <dbReference type="NCBI Taxonomy" id="412755"/>
    <lineage>
        <taxon>unclassified sequences</taxon>
        <taxon>metagenomes</taxon>
        <taxon>ecological metagenomes</taxon>
    </lineage>
</organism>
<name>A0A0F9H4R8_9ZZZZ</name>
<gene>
    <name evidence="2" type="ORF">LCGC14_2106740</name>
</gene>
<comment type="caution">
    <text evidence="2">The sequence shown here is derived from an EMBL/GenBank/DDBJ whole genome shotgun (WGS) entry which is preliminary data.</text>
</comment>
<feature type="compositionally biased region" description="Polar residues" evidence="1">
    <location>
        <begin position="85"/>
        <end position="100"/>
    </location>
</feature>